<evidence type="ECO:0000256" key="1">
    <source>
        <dbReference type="SAM" id="MobiDB-lite"/>
    </source>
</evidence>
<dbReference type="EMBL" id="CM017698">
    <property type="protein sequence ID" value="TYG93681.1"/>
    <property type="molecule type" value="Genomic_DNA"/>
</dbReference>
<reference evidence="2 3" key="1">
    <citation type="submission" date="2019-06" db="EMBL/GenBank/DDBJ databases">
        <title>WGS assembly of Gossypium darwinii.</title>
        <authorList>
            <person name="Chen Z.J."/>
            <person name="Sreedasyam A."/>
            <person name="Ando A."/>
            <person name="Song Q."/>
            <person name="De L."/>
            <person name="Hulse-Kemp A."/>
            <person name="Ding M."/>
            <person name="Ye W."/>
            <person name="Kirkbride R."/>
            <person name="Jenkins J."/>
            <person name="Plott C."/>
            <person name="Lovell J."/>
            <person name="Lin Y.-M."/>
            <person name="Vaughn R."/>
            <person name="Liu B."/>
            <person name="Li W."/>
            <person name="Simpson S."/>
            <person name="Scheffler B."/>
            <person name="Saski C."/>
            <person name="Grover C."/>
            <person name="Hu G."/>
            <person name="Conover J."/>
            <person name="Carlson J."/>
            <person name="Shu S."/>
            <person name="Boston L."/>
            <person name="Williams M."/>
            <person name="Peterson D."/>
            <person name="Mcgee K."/>
            <person name="Jones D."/>
            <person name="Wendel J."/>
            <person name="Stelly D."/>
            <person name="Grimwood J."/>
            <person name="Schmutz J."/>
        </authorList>
    </citation>
    <scope>NUCLEOTIDE SEQUENCE [LARGE SCALE GENOMIC DNA]</scope>
    <source>
        <strain evidence="2">1808015.09</strain>
    </source>
</reference>
<organism evidence="2 3">
    <name type="scientific">Gossypium darwinii</name>
    <name type="common">Darwin's cotton</name>
    <name type="synonym">Gossypium barbadense var. darwinii</name>
    <dbReference type="NCBI Taxonomy" id="34276"/>
    <lineage>
        <taxon>Eukaryota</taxon>
        <taxon>Viridiplantae</taxon>
        <taxon>Streptophyta</taxon>
        <taxon>Embryophyta</taxon>
        <taxon>Tracheophyta</taxon>
        <taxon>Spermatophyta</taxon>
        <taxon>Magnoliopsida</taxon>
        <taxon>eudicotyledons</taxon>
        <taxon>Gunneridae</taxon>
        <taxon>Pentapetalae</taxon>
        <taxon>rosids</taxon>
        <taxon>malvids</taxon>
        <taxon>Malvales</taxon>
        <taxon>Malvaceae</taxon>
        <taxon>Malvoideae</taxon>
        <taxon>Gossypium</taxon>
    </lineage>
</organism>
<protein>
    <submittedName>
        <fullName evidence="2">Uncharacterized protein</fullName>
    </submittedName>
</protein>
<evidence type="ECO:0000313" key="3">
    <source>
        <dbReference type="Proteomes" id="UP000323506"/>
    </source>
</evidence>
<name>A0A5D2EKM0_GOSDA</name>
<sequence length="74" mass="8432">MGPGKIEIQSFSVLSPSPFLARISETHHRRRSQCQTERRTPTTQPRGGSGKWSKMGVGGQLWSRLWWQTVGRHT</sequence>
<evidence type="ECO:0000313" key="2">
    <source>
        <dbReference type="EMBL" id="TYG93681.1"/>
    </source>
</evidence>
<feature type="region of interest" description="Disordered" evidence="1">
    <location>
        <begin position="25"/>
        <end position="56"/>
    </location>
</feature>
<keyword evidence="3" id="KW-1185">Reference proteome</keyword>
<accession>A0A5D2EKM0</accession>
<gene>
    <name evidence="2" type="ORF">ES288_A11G130000v1</name>
</gene>
<proteinExistence type="predicted"/>
<dbReference type="AlphaFoldDB" id="A0A5D2EKM0"/>
<dbReference type="Proteomes" id="UP000323506">
    <property type="component" value="Chromosome A11"/>
</dbReference>